<dbReference type="GeneID" id="33555012"/>
<dbReference type="Gene3D" id="3.90.550.20">
    <property type="match status" value="1"/>
</dbReference>
<dbReference type="GO" id="GO:0000009">
    <property type="term" value="F:alpha-1,6-mannosyltransferase activity"/>
    <property type="evidence" value="ECO:0007669"/>
    <property type="project" value="InterPro"/>
</dbReference>
<sequence length="394" mass="45130">MTLSDQWGWHERMGWKEDRTALADLGELAEQRYRLGFENTQEGKTQYFERLRTFAAHLPSDKSPHLSASIEAHLPPFMKPTYLSPADSSFRPPAMISYKKIHQTDKKDNHQKATEEWIGMNEVDGWKLNFLDDDRASAWVEEQFRDSDVSWAWQYMHRGVLRADFLRYLLPLLEGGVYSDVDTTPLRPIEQWGRVNVENLDISNTDGPDWEASISTFPSVVVAVDVDVHKHPTWMDGWPRPLGICQWTLSSAPYHPIFIDAARRVVNATRVIESWETWRSHEISRLESTQTPDDWQERVSKLRDMGCSNVMSVMEWTGPGLFSDSVLSYLLARYDVSWHRLRGLNHPLRIGDVMILPITAFSPGGQPDFGAEGTDSVQANVVHNFRGSWKGDGA</sequence>
<dbReference type="FunCoup" id="A0A1Y1UP00">
    <property type="interactions" value="22"/>
</dbReference>
<gene>
    <name evidence="2" type="ORF">BD324DRAFT_576681</name>
</gene>
<evidence type="ECO:0000313" key="2">
    <source>
        <dbReference type="EMBL" id="ORX39234.1"/>
    </source>
</evidence>
<evidence type="ECO:0000256" key="1">
    <source>
        <dbReference type="ARBA" id="ARBA00009003"/>
    </source>
</evidence>
<accession>A0A1Y1UP00</accession>
<dbReference type="GO" id="GO:0006487">
    <property type="term" value="P:protein N-linked glycosylation"/>
    <property type="evidence" value="ECO:0007669"/>
    <property type="project" value="TreeGrafter"/>
</dbReference>
<dbReference type="Pfam" id="PF04488">
    <property type="entry name" value="Gly_transf_sug"/>
    <property type="match status" value="1"/>
</dbReference>
<dbReference type="InterPro" id="IPR007577">
    <property type="entry name" value="GlycoTrfase_DXD_sugar-bd_CS"/>
</dbReference>
<dbReference type="PANTHER" id="PTHR31834">
    <property type="entry name" value="INITIATION-SPECIFIC ALPHA-1,6-MANNOSYLTRANSFERASE"/>
    <property type="match status" value="1"/>
</dbReference>
<evidence type="ECO:0008006" key="4">
    <source>
        <dbReference type="Google" id="ProtNLM"/>
    </source>
</evidence>
<dbReference type="GO" id="GO:0000136">
    <property type="term" value="C:mannan polymerase complex"/>
    <property type="evidence" value="ECO:0007669"/>
    <property type="project" value="TreeGrafter"/>
</dbReference>
<dbReference type="SUPFAM" id="SSF53448">
    <property type="entry name" value="Nucleotide-diphospho-sugar transferases"/>
    <property type="match status" value="1"/>
</dbReference>
<dbReference type="EMBL" id="NBSH01000003">
    <property type="protein sequence ID" value="ORX39234.1"/>
    <property type="molecule type" value="Genomic_DNA"/>
</dbReference>
<dbReference type="Proteomes" id="UP000193218">
    <property type="component" value="Unassembled WGS sequence"/>
</dbReference>
<dbReference type="InterPro" id="IPR039367">
    <property type="entry name" value="Och1-like"/>
</dbReference>
<dbReference type="STRING" id="4999.A0A1Y1UP00"/>
<dbReference type="RefSeq" id="XP_021873097.1">
    <property type="nucleotide sequence ID" value="XM_022013204.1"/>
</dbReference>
<comment type="similarity">
    <text evidence="1">Belongs to the glycosyltransferase 32 family.</text>
</comment>
<protein>
    <recommendedName>
        <fullName evidence="4">Nucleotide-diphospho-sugar transferase</fullName>
    </recommendedName>
</protein>
<name>A0A1Y1UP00_9TREE</name>
<reference evidence="2 3" key="1">
    <citation type="submission" date="2017-03" db="EMBL/GenBank/DDBJ databases">
        <title>Widespread Adenine N6-methylation of Active Genes in Fungi.</title>
        <authorList>
            <consortium name="DOE Joint Genome Institute"/>
            <person name="Mondo S.J."/>
            <person name="Dannebaum R.O."/>
            <person name="Kuo R.C."/>
            <person name="Louie K.B."/>
            <person name="Bewick A.J."/>
            <person name="Labutti K."/>
            <person name="Haridas S."/>
            <person name="Kuo A."/>
            <person name="Salamov A."/>
            <person name="Ahrendt S.R."/>
            <person name="Lau R."/>
            <person name="Bowen B.P."/>
            <person name="Lipzen A."/>
            <person name="Sullivan W."/>
            <person name="Andreopoulos W.B."/>
            <person name="Clum A."/>
            <person name="Lindquist E."/>
            <person name="Daum C."/>
            <person name="Northen T.R."/>
            <person name="Ramamoorthy G."/>
            <person name="Schmitz R.J."/>
            <person name="Gryganskyi A."/>
            <person name="Culley D."/>
            <person name="Magnuson J."/>
            <person name="James T.Y."/>
            <person name="O'Malley M.A."/>
            <person name="Stajich J.E."/>
            <person name="Spatafora J.W."/>
            <person name="Visel A."/>
            <person name="Grigoriev I.V."/>
        </authorList>
    </citation>
    <scope>NUCLEOTIDE SEQUENCE [LARGE SCALE GENOMIC DNA]</scope>
    <source>
        <strain evidence="2 3">NRRL Y-17943</strain>
    </source>
</reference>
<evidence type="ECO:0000313" key="3">
    <source>
        <dbReference type="Proteomes" id="UP000193218"/>
    </source>
</evidence>
<dbReference type="InterPro" id="IPR029044">
    <property type="entry name" value="Nucleotide-diphossugar_trans"/>
</dbReference>
<keyword evidence="3" id="KW-1185">Reference proteome</keyword>
<dbReference type="OrthoDB" id="409543at2759"/>
<dbReference type="InParanoid" id="A0A1Y1UP00"/>
<organism evidence="2 3">
    <name type="scientific">Kockovaella imperatae</name>
    <dbReference type="NCBI Taxonomy" id="4999"/>
    <lineage>
        <taxon>Eukaryota</taxon>
        <taxon>Fungi</taxon>
        <taxon>Dikarya</taxon>
        <taxon>Basidiomycota</taxon>
        <taxon>Agaricomycotina</taxon>
        <taxon>Tremellomycetes</taxon>
        <taxon>Tremellales</taxon>
        <taxon>Cuniculitremaceae</taxon>
        <taxon>Kockovaella</taxon>
    </lineage>
</organism>
<dbReference type="AlphaFoldDB" id="A0A1Y1UP00"/>
<comment type="caution">
    <text evidence="2">The sequence shown here is derived from an EMBL/GenBank/DDBJ whole genome shotgun (WGS) entry which is preliminary data.</text>
</comment>
<proteinExistence type="inferred from homology"/>
<dbReference type="PANTHER" id="PTHR31834:SF1">
    <property type="entry name" value="INITIATION-SPECIFIC ALPHA-1,6-MANNOSYLTRANSFERASE"/>
    <property type="match status" value="1"/>
</dbReference>